<dbReference type="GO" id="GO:0015833">
    <property type="term" value="P:peptide transport"/>
    <property type="evidence" value="ECO:0007669"/>
    <property type="project" value="InterPro"/>
</dbReference>
<dbReference type="GO" id="GO:0016887">
    <property type="term" value="F:ATP hydrolysis activity"/>
    <property type="evidence" value="ECO:0007669"/>
    <property type="project" value="InterPro"/>
</dbReference>
<evidence type="ECO:0000256" key="7">
    <source>
        <dbReference type="ARBA" id="ARBA00023136"/>
    </source>
</evidence>
<reference evidence="9 10" key="1">
    <citation type="submission" date="2018-11" db="EMBL/GenBank/DDBJ databases">
        <title>Pseudaminobacter arsenicus sp. nov., an arsenic-resistant bacterium isolated from arsenic-rich aquifers.</title>
        <authorList>
            <person name="Mu Y."/>
        </authorList>
    </citation>
    <scope>NUCLEOTIDE SEQUENCE [LARGE SCALE GENOMIC DNA]</scope>
    <source>
        <strain evidence="9 10">CB3</strain>
    </source>
</reference>
<comment type="subcellular location">
    <subcellularLocation>
        <location evidence="1">Cell inner membrane</location>
        <topology evidence="1">Peripheral membrane protein</topology>
    </subcellularLocation>
</comment>
<accession>A0A432V0C4</accession>
<evidence type="ECO:0000256" key="2">
    <source>
        <dbReference type="ARBA" id="ARBA00005417"/>
    </source>
</evidence>
<evidence type="ECO:0000256" key="1">
    <source>
        <dbReference type="ARBA" id="ARBA00004417"/>
    </source>
</evidence>
<organism evidence="9 10">
    <name type="scientific">Borborobacter arsenicus</name>
    <dbReference type="NCBI Taxonomy" id="1851146"/>
    <lineage>
        <taxon>Bacteria</taxon>
        <taxon>Pseudomonadati</taxon>
        <taxon>Pseudomonadota</taxon>
        <taxon>Alphaproteobacteria</taxon>
        <taxon>Hyphomicrobiales</taxon>
        <taxon>Phyllobacteriaceae</taxon>
        <taxon>Borborobacter</taxon>
    </lineage>
</organism>
<dbReference type="PANTHER" id="PTHR43297">
    <property type="entry name" value="OLIGOPEPTIDE TRANSPORT ATP-BINDING PROTEIN APPD"/>
    <property type="match status" value="1"/>
</dbReference>
<dbReference type="SUPFAM" id="SSF52540">
    <property type="entry name" value="P-loop containing nucleoside triphosphate hydrolases"/>
    <property type="match status" value="1"/>
</dbReference>
<dbReference type="PROSITE" id="PS00211">
    <property type="entry name" value="ABC_TRANSPORTER_1"/>
    <property type="match status" value="1"/>
</dbReference>
<dbReference type="GO" id="GO:0005524">
    <property type="term" value="F:ATP binding"/>
    <property type="evidence" value="ECO:0007669"/>
    <property type="project" value="UniProtKB-KW"/>
</dbReference>
<dbReference type="SMART" id="SM00382">
    <property type="entry name" value="AAA"/>
    <property type="match status" value="1"/>
</dbReference>
<comment type="similarity">
    <text evidence="2">Belongs to the ABC transporter superfamily.</text>
</comment>
<dbReference type="PROSITE" id="PS50893">
    <property type="entry name" value="ABC_TRANSPORTER_2"/>
    <property type="match status" value="1"/>
</dbReference>
<evidence type="ECO:0000313" key="10">
    <source>
        <dbReference type="Proteomes" id="UP000281647"/>
    </source>
</evidence>
<dbReference type="CDD" id="cd03257">
    <property type="entry name" value="ABC_NikE_OppD_transporters"/>
    <property type="match status" value="1"/>
</dbReference>
<dbReference type="FunFam" id="3.40.50.300:FF:000016">
    <property type="entry name" value="Oligopeptide ABC transporter ATP-binding component"/>
    <property type="match status" value="1"/>
</dbReference>
<dbReference type="NCBIfam" id="TIGR01727">
    <property type="entry name" value="oligo_HPY"/>
    <property type="match status" value="1"/>
</dbReference>
<gene>
    <name evidence="9" type="ORF">EET67_22790</name>
</gene>
<dbReference type="InterPro" id="IPR013563">
    <property type="entry name" value="Oligopep_ABC_C"/>
</dbReference>
<proteinExistence type="inferred from homology"/>
<evidence type="ECO:0000256" key="4">
    <source>
        <dbReference type="ARBA" id="ARBA00022475"/>
    </source>
</evidence>
<evidence type="ECO:0000256" key="5">
    <source>
        <dbReference type="ARBA" id="ARBA00022741"/>
    </source>
</evidence>
<evidence type="ECO:0000259" key="8">
    <source>
        <dbReference type="PROSITE" id="PS50893"/>
    </source>
</evidence>
<keyword evidence="10" id="KW-1185">Reference proteome</keyword>
<dbReference type="PANTHER" id="PTHR43297:SF2">
    <property type="entry name" value="DIPEPTIDE TRANSPORT ATP-BINDING PROTEIN DPPD"/>
    <property type="match status" value="1"/>
</dbReference>
<dbReference type="GO" id="GO:0005886">
    <property type="term" value="C:plasma membrane"/>
    <property type="evidence" value="ECO:0007669"/>
    <property type="project" value="UniProtKB-SubCell"/>
</dbReference>
<dbReference type="OrthoDB" id="9815712at2"/>
<evidence type="ECO:0000256" key="3">
    <source>
        <dbReference type="ARBA" id="ARBA00022448"/>
    </source>
</evidence>
<evidence type="ECO:0000313" key="9">
    <source>
        <dbReference type="EMBL" id="RUM95535.1"/>
    </source>
</evidence>
<dbReference type="Pfam" id="PF00005">
    <property type="entry name" value="ABC_tran"/>
    <property type="match status" value="1"/>
</dbReference>
<keyword evidence="6 9" id="KW-0067">ATP-binding</keyword>
<dbReference type="InterPro" id="IPR003439">
    <property type="entry name" value="ABC_transporter-like_ATP-bd"/>
</dbReference>
<dbReference type="InterPro" id="IPR003593">
    <property type="entry name" value="AAA+_ATPase"/>
</dbReference>
<feature type="domain" description="ABC transporter" evidence="8">
    <location>
        <begin position="6"/>
        <end position="258"/>
    </location>
</feature>
<dbReference type="AlphaFoldDB" id="A0A432V0C4"/>
<keyword evidence="7" id="KW-0472">Membrane</keyword>
<keyword evidence="4" id="KW-1003">Cell membrane</keyword>
<dbReference type="Gene3D" id="3.40.50.300">
    <property type="entry name" value="P-loop containing nucleotide triphosphate hydrolases"/>
    <property type="match status" value="1"/>
</dbReference>
<sequence>MVVPTLSIKDLTVSFGKPGRELLAVNGVTYDVQPGETLGVVGESGSGKSVTLLAALGLLPSPPARISRGSVEFQGRDLARMDAKKVRQIRGKDVGFIFQEPLTSLNPVMTIGDQIAEAIVVHDQNIGWQKARARAVELMSLVGMPDPERLAKQYPHEFSGGMRQRIVIAIAIANNPKLLIADEPTTALDVTVQAQILDVIREAQEKTGAATILVSHDLGVIAQMASKIVVMYAGRVMEAGDAEDVLENPLHPYTAALIECAPTMESELKDIHPIPGQSPSLMEMPSGCPFHPRCRYRQDVCASRVPAYRAIGSDRHVACHFVEETAEGGRLVVPAAIDA</sequence>
<comment type="caution">
    <text evidence="9">The sequence shown here is derived from an EMBL/GenBank/DDBJ whole genome shotgun (WGS) entry which is preliminary data.</text>
</comment>
<keyword evidence="3" id="KW-0813">Transport</keyword>
<evidence type="ECO:0000256" key="6">
    <source>
        <dbReference type="ARBA" id="ARBA00022840"/>
    </source>
</evidence>
<dbReference type="Proteomes" id="UP000281647">
    <property type="component" value="Unassembled WGS sequence"/>
</dbReference>
<dbReference type="Pfam" id="PF08352">
    <property type="entry name" value="oligo_HPY"/>
    <property type="match status" value="1"/>
</dbReference>
<dbReference type="GO" id="GO:0055085">
    <property type="term" value="P:transmembrane transport"/>
    <property type="evidence" value="ECO:0007669"/>
    <property type="project" value="UniProtKB-ARBA"/>
</dbReference>
<name>A0A432V0C4_9HYPH</name>
<dbReference type="InterPro" id="IPR050388">
    <property type="entry name" value="ABC_Ni/Peptide_Import"/>
</dbReference>
<dbReference type="EMBL" id="RKST01000038">
    <property type="protein sequence ID" value="RUM95535.1"/>
    <property type="molecule type" value="Genomic_DNA"/>
</dbReference>
<protein>
    <submittedName>
        <fullName evidence="9">ABC transporter ATP-binding protein</fullName>
    </submittedName>
</protein>
<dbReference type="InterPro" id="IPR017871">
    <property type="entry name" value="ABC_transporter-like_CS"/>
</dbReference>
<dbReference type="InterPro" id="IPR027417">
    <property type="entry name" value="P-loop_NTPase"/>
</dbReference>
<keyword evidence="5" id="KW-0547">Nucleotide-binding</keyword>